<dbReference type="AlphaFoldDB" id="A0A2U3KTJ8"/>
<evidence type="ECO:0008006" key="3">
    <source>
        <dbReference type="Google" id="ProtNLM"/>
    </source>
</evidence>
<dbReference type="Proteomes" id="UP000238916">
    <property type="component" value="Unassembled WGS sequence"/>
</dbReference>
<evidence type="ECO:0000313" key="2">
    <source>
        <dbReference type="Proteomes" id="UP000238916"/>
    </source>
</evidence>
<sequence>MANVTMIPAKPRQELQGLEATAKLRVCAYCRVSTDNEEQLSSYEAQVSHYTDQETC</sequence>
<reference evidence="2" key="1">
    <citation type="submission" date="2018-02" db="EMBL/GenBank/DDBJ databases">
        <authorList>
            <person name="Hausmann B."/>
        </authorList>
    </citation>
    <scope>NUCLEOTIDE SEQUENCE [LARGE SCALE GENOMIC DNA]</scope>
    <source>
        <strain evidence="2">Peat soil MAG SbF1</strain>
    </source>
</reference>
<evidence type="ECO:0000313" key="1">
    <source>
        <dbReference type="EMBL" id="SPF42971.1"/>
    </source>
</evidence>
<gene>
    <name evidence="1" type="ORF">SBF1_2690009</name>
</gene>
<protein>
    <recommendedName>
        <fullName evidence="3">Resolvase/invertase-type recombinase catalytic domain-containing protein</fullName>
    </recommendedName>
</protein>
<name>A0A2U3KTJ8_9FIRM</name>
<dbReference type="InterPro" id="IPR036162">
    <property type="entry name" value="Resolvase-like_N_sf"/>
</dbReference>
<dbReference type="EMBL" id="OMOF01000189">
    <property type="protein sequence ID" value="SPF42971.1"/>
    <property type="molecule type" value="Genomic_DNA"/>
</dbReference>
<dbReference type="GO" id="GO:0003677">
    <property type="term" value="F:DNA binding"/>
    <property type="evidence" value="ECO:0007669"/>
    <property type="project" value="InterPro"/>
</dbReference>
<dbReference type="Gene3D" id="3.40.50.1390">
    <property type="entry name" value="Resolvase, N-terminal catalytic domain"/>
    <property type="match status" value="1"/>
</dbReference>
<dbReference type="GO" id="GO:0000150">
    <property type="term" value="F:DNA strand exchange activity"/>
    <property type="evidence" value="ECO:0007669"/>
    <property type="project" value="InterPro"/>
</dbReference>
<accession>A0A2U3KTJ8</accession>
<proteinExistence type="predicted"/>
<organism evidence="1 2">
    <name type="scientific">Candidatus Desulfosporosinus infrequens</name>
    <dbReference type="NCBI Taxonomy" id="2043169"/>
    <lineage>
        <taxon>Bacteria</taxon>
        <taxon>Bacillati</taxon>
        <taxon>Bacillota</taxon>
        <taxon>Clostridia</taxon>
        <taxon>Eubacteriales</taxon>
        <taxon>Desulfitobacteriaceae</taxon>
        <taxon>Desulfosporosinus</taxon>
    </lineage>
</organism>